<evidence type="ECO:0000256" key="1">
    <source>
        <dbReference type="SAM" id="MobiDB-lite"/>
    </source>
</evidence>
<proteinExistence type="predicted"/>
<dbReference type="AlphaFoldDB" id="A0A367L6N8"/>
<name>A0A367L6N8_9HYPO</name>
<reference evidence="2 3" key="1">
    <citation type="journal article" date="2015" name="BMC Genomics">
        <title>Insights from the genome of Ophiocordyceps polyrhachis-furcata to pathogenicity and host specificity in insect fungi.</title>
        <authorList>
            <person name="Wichadakul D."/>
            <person name="Kobmoo N."/>
            <person name="Ingsriswang S."/>
            <person name="Tangphatsornruang S."/>
            <person name="Chantasingh D."/>
            <person name="Luangsa-ard J.J."/>
            <person name="Eurwilaichitr L."/>
        </authorList>
    </citation>
    <scope>NUCLEOTIDE SEQUENCE [LARGE SCALE GENOMIC DNA]</scope>
    <source>
        <strain evidence="2 3">BCC 54312</strain>
    </source>
</reference>
<comment type="caution">
    <text evidence="2">The sequence shown here is derived from an EMBL/GenBank/DDBJ whole genome shotgun (WGS) entry which is preliminary data.</text>
</comment>
<dbReference type="Proteomes" id="UP000253664">
    <property type="component" value="Unassembled WGS sequence"/>
</dbReference>
<sequence>MSGHSIVSRMNQEVGQTPPLPYCMTLVVIFTVNQLRPRLNLIIVKQSINTTYIIYILGRFNLAFLFLPPCRTSVLLRNPSPKAADYNRPVLNHLIMKALLNDANHRILGRRTRTRTLPWLARPIHQHNNNRVHHQLFRPPPFISSSGWLQTYQQSDCTRKGETTWNKPGNDRWLSERRFAMIDRGKAHLKLDVAPYHRRLQGRIAGMRMLHGRADNRRRRRPDVTARVKQAMGPS</sequence>
<feature type="region of interest" description="Disordered" evidence="1">
    <location>
        <begin position="214"/>
        <end position="235"/>
    </location>
</feature>
<keyword evidence="3" id="KW-1185">Reference proteome</keyword>
<evidence type="ECO:0000313" key="3">
    <source>
        <dbReference type="Proteomes" id="UP000253664"/>
    </source>
</evidence>
<organism evidence="2 3">
    <name type="scientific">Ophiocordyceps polyrhachis-furcata BCC 54312</name>
    <dbReference type="NCBI Taxonomy" id="1330021"/>
    <lineage>
        <taxon>Eukaryota</taxon>
        <taxon>Fungi</taxon>
        <taxon>Dikarya</taxon>
        <taxon>Ascomycota</taxon>
        <taxon>Pezizomycotina</taxon>
        <taxon>Sordariomycetes</taxon>
        <taxon>Hypocreomycetidae</taxon>
        <taxon>Hypocreales</taxon>
        <taxon>Ophiocordycipitaceae</taxon>
        <taxon>Ophiocordyceps</taxon>
    </lineage>
</organism>
<evidence type="ECO:0000313" key="2">
    <source>
        <dbReference type="EMBL" id="RCI10084.1"/>
    </source>
</evidence>
<gene>
    <name evidence="2" type="ORF">L249_8562</name>
</gene>
<accession>A0A367L6N8</accession>
<protein>
    <submittedName>
        <fullName evidence="2">Uncharacterized protein</fullName>
    </submittedName>
</protein>
<dbReference type="EMBL" id="LKCN02000013">
    <property type="protein sequence ID" value="RCI10084.1"/>
    <property type="molecule type" value="Genomic_DNA"/>
</dbReference>